<dbReference type="Gene3D" id="3.30.1330.60">
    <property type="entry name" value="OmpA-like domain"/>
    <property type="match status" value="1"/>
</dbReference>
<evidence type="ECO:0000313" key="10">
    <source>
        <dbReference type="EMBL" id="MBF6058600.1"/>
    </source>
</evidence>
<sequence>MNDNSKENKLGKPSEEESDEWMVTYADAMTLVLGFFVLILSMSVIQQSKFEVISKGIDEGLLKKQPTAQLSPLADLHKNLSDTLVEHQMIPDEAIESGENYLKIDLPGRILFATASADLNPKSLELVEEIAKKIKNFPLDNFDVEIEGHTDNVPIHCERFASNWELSSSRAISVLQVFLDAGWDKHKLKAIGYADSFPKVANLDEQGHAIPENQQQNRRVEIKISKKYI</sequence>
<keyword evidence="5 8" id="KW-1133">Transmembrane helix</keyword>
<comment type="subcellular location">
    <subcellularLocation>
        <location evidence="1">Cell membrane</location>
        <topology evidence="1">Single-pass membrane protein</topology>
    </subcellularLocation>
</comment>
<protein>
    <submittedName>
        <fullName evidence="10">OmpA family protein</fullName>
    </submittedName>
</protein>
<evidence type="ECO:0000256" key="1">
    <source>
        <dbReference type="ARBA" id="ARBA00004162"/>
    </source>
</evidence>
<dbReference type="Proteomes" id="UP001193680">
    <property type="component" value="Unassembled WGS sequence"/>
</dbReference>
<evidence type="ECO:0000256" key="5">
    <source>
        <dbReference type="ARBA" id="ARBA00022989"/>
    </source>
</evidence>
<dbReference type="InterPro" id="IPR036737">
    <property type="entry name" value="OmpA-like_sf"/>
</dbReference>
<keyword evidence="11" id="KW-1185">Reference proteome</keyword>
<reference evidence="10 11" key="2">
    <citation type="submission" date="2020-11" db="EMBL/GenBank/DDBJ databases">
        <title>Sulfur oxidizing isolate from Hospital Hole Sinkhole.</title>
        <authorList>
            <person name="Scott K.M."/>
        </authorList>
    </citation>
    <scope>NUCLEOTIDE SEQUENCE [LARGE SCALE GENOMIC DNA]</scope>
    <source>
        <strain evidence="10 11">HH1</strain>
    </source>
</reference>
<evidence type="ECO:0000256" key="2">
    <source>
        <dbReference type="ARBA" id="ARBA00008914"/>
    </source>
</evidence>
<comment type="similarity">
    <text evidence="2">Belongs to the MotB family.</text>
</comment>
<evidence type="ECO:0000259" key="9">
    <source>
        <dbReference type="PROSITE" id="PS51123"/>
    </source>
</evidence>
<evidence type="ECO:0000256" key="3">
    <source>
        <dbReference type="ARBA" id="ARBA00022475"/>
    </source>
</evidence>
<keyword evidence="4 8" id="KW-0812">Transmembrane</keyword>
<feature type="transmembrane region" description="Helical" evidence="8">
    <location>
        <begin position="22"/>
        <end position="45"/>
    </location>
</feature>
<dbReference type="InterPro" id="IPR025713">
    <property type="entry name" value="MotB-like_N_dom"/>
</dbReference>
<evidence type="ECO:0000313" key="11">
    <source>
        <dbReference type="Proteomes" id="UP001193680"/>
    </source>
</evidence>
<dbReference type="EMBL" id="JACBGI020000022">
    <property type="protein sequence ID" value="MBF6058600.1"/>
    <property type="molecule type" value="Genomic_DNA"/>
</dbReference>
<organism evidence="10 11">
    <name type="scientific">Thiomicrorhabdus heinhorstiae</name>
    <dbReference type="NCBI Taxonomy" id="2748010"/>
    <lineage>
        <taxon>Bacteria</taxon>
        <taxon>Pseudomonadati</taxon>
        <taxon>Pseudomonadota</taxon>
        <taxon>Gammaproteobacteria</taxon>
        <taxon>Thiotrichales</taxon>
        <taxon>Piscirickettsiaceae</taxon>
        <taxon>Thiomicrorhabdus</taxon>
    </lineage>
</organism>
<dbReference type="SUPFAM" id="SSF103088">
    <property type="entry name" value="OmpA-like"/>
    <property type="match status" value="1"/>
</dbReference>
<name>A0ABS0BXU8_9GAMM</name>
<evidence type="ECO:0000256" key="4">
    <source>
        <dbReference type="ARBA" id="ARBA00022692"/>
    </source>
</evidence>
<evidence type="ECO:0000256" key="7">
    <source>
        <dbReference type="PROSITE-ProRule" id="PRU00473"/>
    </source>
</evidence>
<dbReference type="InterPro" id="IPR050330">
    <property type="entry name" value="Bact_OuterMem_StrucFunc"/>
</dbReference>
<evidence type="ECO:0000256" key="6">
    <source>
        <dbReference type="ARBA" id="ARBA00023136"/>
    </source>
</evidence>
<dbReference type="CDD" id="cd07185">
    <property type="entry name" value="OmpA_C-like"/>
    <property type="match status" value="1"/>
</dbReference>
<keyword evidence="3" id="KW-1003">Cell membrane</keyword>
<feature type="domain" description="OmpA-like" evidence="9">
    <location>
        <begin position="99"/>
        <end position="228"/>
    </location>
</feature>
<dbReference type="Pfam" id="PF13677">
    <property type="entry name" value="MotB_plug"/>
    <property type="match status" value="1"/>
</dbReference>
<reference evidence="10 11" key="1">
    <citation type="submission" date="2020-06" db="EMBL/GenBank/DDBJ databases">
        <authorList>
            <person name="Scott K."/>
        </authorList>
    </citation>
    <scope>NUCLEOTIDE SEQUENCE [LARGE SCALE GENOMIC DNA]</scope>
    <source>
        <strain evidence="10 11">HH1</strain>
    </source>
</reference>
<dbReference type="PANTHER" id="PTHR30329">
    <property type="entry name" value="STATOR ELEMENT OF FLAGELLAR MOTOR COMPLEX"/>
    <property type="match status" value="1"/>
</dbReference>
<dbReference type="Pfam" id="PF00691">
    <property type="entry name" value="OmpA"/>
    <property type="match status" value="1"/>
</dbReference>
<comment type="caution">
    <text evidence="10">The sequence shown here is derived from an EMBL/GenBank/DDBJ whole genome shotgun (WGS) entry which is preliminary data.</text>
</comment>
<dbReference type="InterPro" id="IPR006665">
    <property type="entry name" value="OmpA-like"/>
</dbReference>
<dbReference type="RefSeq" id="WP_185978746.1">
    <property type="nucleotide sequence ID" value="NZ_JACBGI020000022.1"/>
</dbReference>
<accession>A0ABS0BXU8</accession>
<dbReference type="PANTHER" id="PTHR30329:SF21">
    <property type="entry name" value="LIPOPROTEIN YIAD-RELATED"/>
    <property type="match status" value="1"/>
</dbReference>
<proteinExistence type="inferred from homology"/>
<gene>
    <name evidence="10" type="ORF">H8792_009630</name>
</gene>
<dbReference type="PROSITE" id="PS51123">
    <property type="entry name" value="OMPA_2"/>
    <property type="match status" value="1"/>
</dbReference>
<keyword evidence="6 7" id="KW-0472">Membrane</keyword>
<evidence type="ECO:0000256" key="8">
    <source>
        <dbReference type="SAM" id="Phobius"/>
    </source>
</evidence>